<protein>
    <submittedName>
        <fullName evidence="2">Uncharacterized protein</fullName>
    </submittedName>
</protein>
<reference evidence="2 3" key="1">
    <citation type="submission" date="2023-11" db="EMBL/GenBank/DDBJ databases">
        <authorList>
            <person name="Okamura Y."/>
        </authorList>
    </citation>
    <scope>NUCLEOTIDE SEQUENCE [LARGE SCALE GENOMIC DNA]</scope>
</reference>
<dbReference type="EMBL" id="CAVLEF010000140">
    <property type="protein sequence ID" value="CAK1552311.1"/>
    <property type="molecule type" value="Genomic_DNA"/>
</dbReference>
<gene>
    <name evidence="2" type="ORF">LNINA_LOCUS11362</name>
</gene>
<dbReference type="AlphaFoldDB" id="A0AAV1JU01"/>
<evidence type="ECO:0000313" key="2">
    <source>
        <dbReference type="EMBL" id="CAK1552311.1"/>
    </source>
</evidence>
<comment type="caution">
    <text evidence="2">The sequence shown here is derived from an EMBL/GenBank/DDBJ whole genome shotgun (WGS) entry which is preliminary data.</text>
</comment>
<accession>A0AAV1JU01</accession>
<feature type="region of interest" description="Disordered" evidence="1">
    <location>
        <begin position="37"/>
        <end position="68"/>
    </location>
</feature>
<proteinExistence type="predicted"/>
<keyword evidence="3" id="KW-1185">Reference proteome</keyword>
<dbReference type="Proteomes" id="UP001497472">
    <property type="component" value="Unassembled WGS sequence"/>
</dbReference>
<sequence length="68" mass="7733">MLKTELPVLEYTTNPRVKDKIISGDNMELVHDSLKIKDTPPVQSPGTRYIHCGPSSEQNRKINKTVNR</sequence>
<name>A0AAV1JU01_9NEOP</name>
<organism evidence="2 3">
    <name type="scientific">Leptosia nina</name>
    <dbReference type="NCBI Taxonomy" id="320188"/>
    <lineage>
        <taxon>Eukaryota</taxon>
        <taxon>Metazoa</taxon>
        <taxon>Ecdysozoa</taxon>
        <taxon>Arthropoda</taxon>
        <taxon>Hexapoda</taxon>
        <taxon>Insecta</taxon>
        <taxon>Pterygota</taxon>
        <taxon>Neoptera</taxon>
        <taxon>Endopterygota</taxon>
        <taxon>Lepidoptera</taxon>
        <taxon>Glossata</taxon>
        <taxon>Ditrysia</taxon>
        <taxon>Papilionoidea</taxon>
        <taxon>Pieridae</taxon>
        <taxon>Pierinae</taxon>
        <taxon>Leptosia</taxon>
    </lineage>
</organism>
<evidence type="ECO:0000256" key="1">
    <source>
        <dbReference type="SAM" id="MobiDB-lite"/>
    </source>
</evidence>
<evidence type="ECO:0000313" key="3">
    <source>
        <dbReference type="Proteomes" id="UP001497472"/>
    </source>
</evidence>